<reference evidence="2 3" key="1">
    <citation type="submission" date="2017-11" db="EMBL/GenBank/DDBJ databases">
        <title>Genome sequence of Entomoplasma luminosum PIMN-1 (ATCC 49195).</title>
        <authorList>
            <person name="Lo W.-S."/>
            <person name="Gasparich G.E."/>
            <person name="Kuo C.-H."/>
        </authorList>
    </citation>
    <scope>NUCLEOTIDE SEQUENCE [LARGE SCALE GENOMIC DNA]</scope>
    <source>
        <strain evidence="2 3">PIMN-1</strain>
    </source>
</reference>
<name>A0A2K8NUI8_9MOLU</name>
<dbReference type="RefSeq" id="WP_025734635.1">
    <property type="nucleotide sequence ID" value="NZ_CP024963.1"/>
</dbReference>
<organism evidence="2 3">
    <name type="scientific">Williamsoniiplasma luminosum</name>
    <dbReference type="NCBI Taxonomy" id="214888"/>
    <lineage>
        <taxon>Bacteria</taxon>
        <taxon>Bacillati</taxon>
        <taxon>Mycoplasmatota</taxon>
        <taxon>Mollicutes</taxon>
        <taxon>Entomoplasmatales</taxon>
        <taxon>Williamsoniiplasma</taxon>
    </lineage>
</organism>
<gene>
    <name evidence="2" type="ORF">ELUMI_v1c07470</name>
</gene>
<dbReference type="KEGG" id="elj:ELUMI_v1c07470"/>
<dbReference type="OrthoDB" id="388595at2"/>
<keyword evidence="1" id="KW-0472">Membrane</keyword>
<sequence>MNKQTDKIIAQLEIVITYLKTKKYEEIEILKIKKILVSAIDFLIIENNDFVYLLDQEDKRNGLDLNFFVNAKNKKLMPFEDVVKILYYLKTIFAMFVTYVPEYFNYYIYSEIKYMMMYYIKETIDDPKIEAINKKHKSSDIYFHKQIALFKYIYSMYDKFLYINLQVGKKMELNNDDEDKYYRFSADFLNSSRPLIKDGIMLRKFEVFLKSLYRSSSFHYIRILRNNLEHNFINPETKFNYGLQTQLLFVMLMRIVLEIEFDFKRDSEIYDLLSKNNLKNGINN</sequence>
<feature type="transmembrane region" description="Helical" evidence="1">
    <location>
        <begin position="85"/>
        <end position="108"/>
    </location>
</feature>
<protein>
    <submittedName>
        <fullName evidence="2">Uncharacterized protein</fullName>
    </submittedName>
</protein>
<evidence type="ECO:0000313" key="2">
    <source>
        <dbReference type="EMBL" id="ATZ17469.1"/>
    </source>
</evidence>
<evidence type="ECO:0000256" key="1">
    <source>
        <dbReference type="SAM" id="Phobius"/>
    </source>
</evidence>
<accession>A0A2K8NUI8</accession>
<dbReference type="Proteomes" id="UP000232063">
    <property type="component" value="Chromosome"/>
</dbReference>
<keyword evidence="1" id="KW-0812">Transmembrane</keyword>
<proteinExistence type="predicted"/>
<dbReference type="EMBL" id="CP024963">
    <property type="protein sequence ID" value="ATZ17469.1"/>
    <property type="molecule type" value="Genomic_DNA"/>
</dbReference>
<evidence type="ECO:0000313" key="3">
    <source>
        <dbReference type="Proteomes" id="UP000232063"/>
    </source>
</evidence>
<keyword evidence="3" id="KW-1185">Reference proteome</keyword>
<keyword evidence="1" id="KW-1133">Transmembrane helix</keyword>
<dbReference type="AlphaFoldDB" id="A0A2K8NUI8"/>